<dbReference type="EMBL" id="JADNYJ010000083">
    <property type="protein sequence ID" value="KAF8888722.1"/>
    <property type="molecule type" value="Genomic_DNA"/>
</dbReference>
<organism evidence="1 2">
    <name type="scientific">Gymnopilus junonius</name>
    <name type="common">Spectacular rustgill mushroom</name>
    <name type="synonym">Gymnopilus spectabilis subsp. junonius</name>
    <dbReference type="NCBI Taxonomy" id="109634"/>
    <lineage>
        <taxon>Eukaryota</taxon>
        <taxon>Fungi</taxon>
        <taxon>Dikarya</taxon>
        <taxon>Basidiomycota</taxon>
        <taxon>Agaricomycotina</taxon>
        <taxon>Agaricomycetes</taxon>
        <taxon>Agaricomycetidae</taxon>
        <taxon>Agaricales</taxon>
        <taxon>Agaricineae</taxon>
        <taxon>Hymenogastraceae</taxon>
        <taxon>Gymnopilus</taxon>
    </lineage>
</organism>
<proteinExistence type="predicted"/>
<name>A0A9P5NJG2_GYMJU</name>
<gene>
    <name evidence="1" type="ORF">CPB84DRAFT_1849539</name>
</gene>
<dbReference type="OrthoDB" id="3064206at2759"/>
<dbReference type="Proteomes" id="UP000724874">
    <property type="component" value="Unassembled WGS sequence"/>
</dbReference>
<comment type="caution">
    <text evidence="1">The sequence shown here is derived from an EMBL/GenBank/DDBJ whole genome shotgun (WGS) entry which is preliminary data.</text>
</comment>
<keyword evidence="2" id="KW-1185">Reference proteome</keyword>
<reference evidence="1" key="1">
    <citation type="submission" date="2020-11" db="EMBL/GenBank/DDBJ databases">
        <authorList>
            <consortium name="DOE Joint Genome Institute"/>
            <person name="Ahrendt S."/>
            <person name="Riley R."/>
            <person name="Andreopoulos W."/>
            <person name="LaButti K."/>
            <person name="Pangilinan J."/>
            <person name="Ruiz-duenas F.J."/>
            <person name="Barrasa J.M."/>
            <person name="Sanchez-Garcia M."/>
            <person name="Camarero S."/>
            <person name="Miyauchi S."/>
            <person name="Serrano A."/>
            <person name="Linde D."/>
            <person name="Babiker R."/>
            <person name="Drula E."/>
            <person name="Ayuso-Fernandez I."/>
            <person name="Pacheco R."/>
            <person name="Padilla G."/>
            <person name="Ferreira P."/>
            <person name="Barriuso J."/>
            <person name="Kellner H."/>
            <person name="Castanera R."/>
            <person name="Alfaro M."/>
            <person name="Ramirez L."/>
            <person name="Pisabarro A.G."/>
            <person name="Kuo A."/>
            <person name="Tritt A."/>
            <person name="Lipzen A."/>
            <person name="He G."/>
            <person name="Yan M."/>
            <person name="Ng V."/>
            <person name="Cullen D."/>
            <person name="Martin F."/>
            <person name="Rosso M.-N."/>
            <person name="Henrissat B."/>
            <person name="Hibbett D."/>
            <person name="Martinez A.T."/>
            <person name="Grigoriev I.V."/>
        </authorList>
    </citation>
    <scope>NUCLEOTIDE SEQUENCE</scope>
    <source>
        <strain evidence="1">AH 44721</strain>
    </source>
</reference>
<evidence type="ECO:0000313" key="1">
    <source>
        <dbReference type="EMBL" id="KAF8888722.1"/>
    </source>
</evidence>
<accession>A0A9P5NJG2</accession>
<protein>
    <recommendedName>
        <fullName evidence="3">F-box domain-containing protein</fullName>
    </recommendedName>
</protein>
<evidence type="ECO:0000313" key="2">
    <source>
        <dbReference type="Proteomes" id="UP000724874"/>
    </source>
</evidence>
<dbReference type="AlphaFoldDB" id="A0A9P5NJG2"/>
<evidence type="ECO:0008006" key="3">
    <source>
        <dbReference type="Google" id="ProtNLM"/>
    </source>
</evidence>
<sequence>MISELGVAQLYYNNLRGRNVPTKAAPTAPSISRLNQNILWEIFLWNTNIFDELRDLSTYGALTTTRRTSQVCQTWRAPLLDAPSIWGRLTNFEELNQSNERWKMEVICISMFCPLWIKATLKHTREDGLEPGWSGLSLGHAHSLEKGSTPPSASTSPTFMLALLSKSQIRTSPIALFNSSAPLLHNLELQHISVRFIAPGFSQLRRIRLPSFLTIKNTLSALRLMPVLECLSLAELNISSTRFLFALVLLEHIHPQPGCVLSLHSEADSKSDSLLGITRLFTRSLTPFIWEYIERNSVRQILLSFDTTNHMIFLTDTTPRSHTRPSLTIEIECEDGFPAHPAICFPILFWQCCFTSVTSMFLDLQPLSFDPSPVYSNYIFTTLSSLIELDLAEEHTLRSFLRNPDPPHYPDLDDSSEGGDGRAILLFLHQCREGAPIAELQFWVDPEDSIQDIMFLEEITGLRVVWDGKNETLDYICGSGRPEVILAQAKEQVEIRNELEVVETGWSSTSGRCIIA</sequence>